<sequence length="346" mass="41073">MEHTNLSIDNDKNMIEKVLDDIDMRYIVLFLYVIRNDLFRDLNDSELIKSYEKILILDEIFKNNILNLWTDEFIEVAVDLGLFKNIRSMREFQQKEGDFIIRLGEETVTIENDTISVPDHTLFLIINKKFKFLTRRNFNSALIKLKGVRCETSNVIHPFVSEIGDHDYTIPDDIYYILDQYGNIYQAIKIEITIEGVYQRYLEIKEKIDEFIDIFEPKLRTKPILKKVYEAIKKDKDIIKHLKDEKIELPDKFVYNDIDVENQICSDWNSKMLLLLNYSFQMQQIEKKLLEIKKYYSGKGRTFNYLEFIEKVSFNEDNIVNTIQSALIKLREALIGTNNELAKLTK</sequence>
<comment type="caution">
    <text evidence="1">The sequence shown here is derived from an EMBL/GenBank/DDBJ whole genome shotgun (WGS) entry which is preliminary data.</text>
</comment>
<evidence type="ECO:0000313" key="1">
    <source>
        <dbReference type="EMBL" id="GAH46541.1"/>
    </source>
</evidence>
<protein>
    <submittedName>
        <fullName evidence="1">Uncharacterized protein</fullName>
    </submittedName>
</protein>
<reference evidence="1" key="1">
    <citation type="journal article" date="2014" name="Front. Microbiol.">
        <title>High frequency of phylogenetically diverse reductive dehalogenase-homologous genes in deep subseafloor sedimentary metagenomes.</title>
        <authorList>
            <person name="Kawai M."/>
            <person name="Futagami T."/>
            <person name="Toyoda A."/>
            <person name="Takaki Y."/>
            <person name="Nishi S."/>
            <person name="Hori S."/>
            <person name="Arai W."/>
            <person name="Tsubouchi T."/>
            <person name="Morono Y."/>
            <person name="Uchiyama I."/>
            <person name="Ito T."/>
            <person name="Fujiyama A."/>
            <person name="Inagaki F."/>
            <person name="Takami H."/>
        </authorList>
    </citation>
    <scope>NUCLEOTIDE SEQUENCE</scope>
    <source>
        <strain evidence="1">Expedition CK06-06</strain>
    </source>
</reference>
<accession>X1FLJ8</accession>
<dbReference type="AlphaFoldDB" id="X1FLJ8"/>
<organism evidence="1">
    <name type="scientific">marine sediment metagenome</name>
    <dbReference type="NCBI Taxonomy" id="412755"/>
    <lineage>
        <taxon>unclassified sequences</taxon>
        <taxon>metagenomes</taxon>
        <taxon>ecological metagenomes</taxon>
    </lineage>
</organism>
<dbReference type="EMBL" id="BARU01007614">
    <property type="protein sequence ID" value="GAH46541.1"/>
    <property type="molecule type" value="Genomic_DNA"/>
</dbReference>
<proteinExistence type="predicted"/>
<feature type="non-terminal residue" evidence="1">
    <location>
        <position position="346"/>
    </location>
</feature>
<gene>
    <name evidence="1" type="ORF">S03H2_15001</name>
</gene>
<name>X1FLJ8_9ZZZZ</name>